<dbReference type="InterPro" id="IPR036770">
    <property type="entry name" value="Ankyrin_rpt-contain_sf"/>
</dbReference>
<keyword evidence="1" id="KW-0677">Repeat</keyword>
<evidence type="ECO:0000313" key="5">
    <source>
        <dbReference type="Proteomes" id="UP001140513"/>
    </source>
</evidence>
<organism evidence="4 5">
    <name type="scientific">Didymosphaeria variabile</name>
    <dbReference type="NCBI Taxonomy" id="1932322"/>
    <lineage>
        <taxon>Eukaryota</taxon>
        <taxon>Fungi</taxon>
        <taxon>Dikarya</taxon>
        <taxon>Ascomycota</taxon>
        <taxon>Pezizomycotina</taxon>
        <taxon>Dothideomycetes</taxon>
        <taxon>Pleosporomycetidae</taxon>
        <taxon>Pleosporales</taxon>
        <taxon>Massarineae</taxon>
        <taxon>Didymosphaeriaceae</taxon>
        <taxon>Didymosphaeria</taxon>
    </lineage>
</organism>
<reference evidence="4" key="1">
    <citation type="submission" date="2022-10" db="EMBL/GenBank/DDBJ databases">
        <title>Tapping the CABI collections for fungal endophytes: first genome assemblies for Collariella, Neodidymelliopsis, Ascochyta clinopodiicola, Didymella pomorum, Didymosphaeria variabile, Neocosmospora piperis and Neocucurbitaria cava.</title>
        <authorList>
            <person name="Hill R."/>
        </authorList>
    </citation>
    <scope>NUCLEOTIDE SEQUENCE</scope>
    <source>
        <strain evidence="4">IMI 356815</strain>
    </source>
</reference>
<dbReference type="AlphaFoldDB" id="A0A9W9CGP4"/>
<gene>
    <name evidence="4" type="ORF">N0V89_001382</name>
</gene>
<dbReference type="InterPro" id="IPR002110">
    <property type="entry name" value="Ankyrin_rpt"/>
</dbReference>
<dbReference type="OrthoDB" id="3787731at2759"/>
<evidence type="ECO:0000256" key="1">
    <source>
        <dbReference type="ARBA" id="ARBA00022737"/>
    </source>
</evidence>
<dbReference type="Pfam" id="PF12796">
    <property type="entry name" value="Ank_2"/>
    <property type="match status" value="1"/>
</dbReference>
<feature type="repeat" description="ANK" evidence="3">
    <location>
        <begin position="327"/>
        <end position="359"/>
    </location>
</feature>
<dbReference type="SMART" id="SM00248">
    <property type="entry name" value="ANK"/>
    <property type="match status" value="2"/>
</dbReference>
<dbReference type="SUPFAM" id="SSF48403">
    <property type="entry name" value="Ankyrin repeat"/>
    <property type="match status" value="1"/>
</dbReference>
<dbReference type="Proteomes" id="UP001140513">
    <property type="component" value="Unassembled WGS sequence"/>
</dbReference>
<proteinExistence type="predicted"/>
<keyword evidence="2 3" id="KW-0040">ANK repeat</keyword>
<dbReference type="PANTHER" id="PTHR24198">
    <property type="entry name" value="ANKYRIN REPEAT AND PROTEIN KINASE DOMAIN-CONTAINING PROTEIN"/>
    <property type="match status" value="1"/>
</dbReference>
<evidence type="ECO:0000256" key="3">
    <source>
        <dbReference type="PROSITE-ProRule" id="PRU00023"/>
    </source>
</evidence>
<protein>
    <recommendedName>
        <fullName evidence="6">Ankyrin</fullName>
    </recommendedName>
</protein>
<evidence type="ECO:0000256" key="2">
    <source>
        <dbReference type="ARBA" id="ARBA00023043"/>
    </source>
</evidence>
<comment type="caution">
    <text evidence="4">The sequence shown here is derived from an EMBL/GenBank/DDBJ whole genome shotgun (WGS) entry which is preliminary data.</text>
</comment>
<dbReference type="PANTHER" id="PTHR24198:SF165">
    <property type="entry name" value="ANKYRIN REPEAT-CONTAINING PROTEIN-RELATED"/>
    <property type="match status" value="1"/>
</dbReference>
<accession>A0A9W9CGP4</accession>
<evidence type="ECO:0008006" key="6">
    <source>
        <dbReference type="Google" id="ProtNLM"/>
    </source>
</evidence>
<keyword evidence="5" id="KW-1185">Reference proteome</keyword>
<name>A0A9W9CGP4_9PLEO</name>
<dbReference type="PROSITE" id="PS50297">
    <property type="entry name" value="ANK_REP_REGION"/>
    <property type="match status" value="1"/>
</dbReference>
<evidence type="ECO:0000313" key="4">
    <source>
        <dbReference type="EMBL" id="KAJ4360815.1"/>
    </source>
</evidence>
<dbReference type="Gene3D" id="1.25.40.20">
    <property type="entry name" value="Ankyrin repeat-containing domain"/>
    <property type="match status" value="1"/>
</dbReference>
<feature type="repeat" description="ANK" evidence="3">
    <location>
        <begin position="360"/>
        <end position="392"/>
    </location>
</feature>
<dbReference type="PROSITE" id="PS50088">
    <property type="entry name" value="ANK_REPEAT"/>
    <property type="match status" value="2"/>
</dbReference>
<dbReference type="RefSeq" id="XP_056077017.1">
    <property type="nucleotide sequence ID" value="XM_056210195.1"/>
</dbReference>
<dbReference type="GeneID" id="80904912"/>
<sequence>MMPGNLLDLPPEMFRMVIGELVTDTGIARAWKLRGVCRTFAVEIRDEIFARQPSGIIRRSLHTNLVGKNIGFWLSNIMKTSLKADGALMYKVKELLDYIVKLLSITDEEKRRICAQKLFTGLTWNFTPWEIDRLVWTDRRPKNSTWNNDFQNKLSLLLGPITTEQKLSAAISVGSGATITAHFQPNLDTTGTVFGKPLSIATFQGDQALIHTLIGCYGGFPNILRIDLAEAISIAVQVDNIAMFHALLGYWDPVKGTRANQKRCIQNWLAHAARQNSIPMIDAILAVKKHRGPLIRIEVEAICQNCSAITAQHYLNNGSMDPDITWTNSSPLLIATKRKDLDMIKAMLEAGADMDKAAGDNTTALYVACRDYDYTTARYLLDQGADSDLLKWPDRRGTAWNFYHRRIIGHPNSAGNGFR</sequence>
<dbReference type="EMBL" id="JAPEUX010000001">
    <property type="protein sequence ID" value="KAJ4360815.1"/>
    <property type="molecule type" value="Genomic_DNA"/>
</dbReference>